<organism evidence="2 3">
    <name type="scientific">Cirrhinus mrigala</name>
    <name type="common">Mrigala</name>
    <dbReference type="NCBI Taxonomy" id="683832"/>
    <lineage>
        <taxon>Eukaryota</taxon>
        <taxon>Metazoa</taxon>
        <taxon>Chordata</taxon>
        <taxon>Craniata</taxon>
        <taxon>Vertebrata</taxon>
        <taxon>Euteleostomi</taxon>
        <taxon>Actinopterygii</taxon>
        <taxon>Neopterygii</taxon>
        <taxon>Teleostei</taxon>
        <taxon>Ostariophysi</taxon>
        <taxon>Cypriniformes</taxon>
        <taxon>Cyprinidae</taxon>
        <taxon>Labeoninae</taxon>
        <taxon>Labeonini</taxon>
        <taxon>Cirrhinus</taxon>
    </lineage>
</organism>
<feature type="compositionally biased region" description="Basic residues" evidence="1">
    <location>
        <begin position="165"/>
        <end position="195"/>
    </location>
</feature>
<dbReference type="Proteomes" id="UP001529510">
    <property type="component" value="Unassembled WGS sequence"/>
</dbReference>
<proteinExistence type="predicted"/>
<keyword evidence="3" id="KW-1185">Reference proteome</keyword>
<dbReference type="EMBL" id="JAMKFB020000001">
    <property type="protein sequence ID" value="KAL0202634.1"/>
    <property type="molecule type" value="Genomic_DNA"/>
</dbReference>
<sequence length="195" mass="21728">MKRGVNDRKNDTCDEDTLVPLNLCRRDSPLNLSMMTRLDTQLPSGLKNEGIVDTVTSQEEDHLPVEKTAAFALCQLAQSGISDLSKTSNISYPDPNVCQEQETNLLTSVRNPASDESDHKDLTETASTDSKTKQLDVKSHVGVEDPAPLADAAEVSASSLNIPHQTRRKKQGKHNMKRKQTSSRNKHNLRKRIRR</sequence>
<evidence type="ECO:0000313" key="2">
    <source>
        <dbReference type="EMBL" id="KAL0202634.1"/>
    </source>
</evidence>
<name>A0ABD0RVQ5_CIRMR</name>
<evidence type="ECO:0000256" key="1">
    <source>
        <dbReference type="SAM" id="MobiDB-lite"/>
    </source>
</evidence>
<protein>
    <submittedName>
        <fullName evidence="2">Uncharacterized protein</fullName>
    </submittedName>
</protein>
<feature type="compositionally biased region" description="Basic and acidic residues" evidence="1">
    <location>
        <begin position="130"/>
        <end position="143"/>
    </location>
</feature>
<gene>
    <name evidence="2" type="ORF">M9458_000652</name>
</gene>
<feature type="region of interest" description="Disordered" evidence="1">
    <location>
        <begin position="110"/>
        <end position="195"/>
    </location>
</feature>
<accession>A0ABD0RVQ5</accession>
<dbReference type="AlphaFoldDB" id="A0ABD0RVQ5"/>
<reference evidence="2 3" key="1">
    <citation type="submission" date="2024-05" db="EMBL/GenBank/DDBJ databases">
        <title>Genome sequencing and assembly of Indian major carp, Cirrhinus mrigala (Hamilton, 1822).</title>
        <authorList>
            <person name="Mohindra V."/>
            <person name="Chowdhury L.M."/>
            <person name="Lal K."/>
            <person name="Jena J.K."/>
        </authorList>
    </citation>
    <scope>NUCLEOTIDE SEQUENCE [LARGE SCALE GENOMIC DNA]</scope>
    <source>
        <strain evidence="2">CM1030</strain>
        <tissue evidence="2">Blood</tissue>
    </source>
</reference>
<evidence type="ECO:0000313" key="3">
    <source>
        <dbReference type="Proteomes" id="UP001529510"/>
    </source>
</evidence>
<comment type="caution">
    <text evidence="2">The sequence shown here is derived from an EMBL/GenBank/DDBJ whole genome shotgun (WGS) entry which is preliminary data.</text>
</comment>